<evidence type="ECO:0008006" key="6">
    <source>
        <dbReference type="Google" id="ProtNLM"/>
    </source>
</evidence>
<dbReference type="InterPro" id="IPR027417">
    <property type="entry name" value="P-loop_NTPase"/>
</dbReference>
<dbReference type="Gene3D" id="3.40.50.300">
    <property type="entry name" value="P-loop containing nucleotide triphosphate hydrolases"/>
    <property type="match status" value="1"/>
</dbReference>
<dbReference type="InterPro" id="IPR001680">
    <property type="entry name" value="WD40_rpt"/>
</dbReference>
<dbReference type="Proteomes" id="UP001219355">
    <property type="component" value="Chromosome 1"/>
</dbReference>
<dbReference type="InterPro" id="IPR054471">
    <property type="entry name" value="GPIID_WHD"/>
</dbReference>
<proteinExistence type="predicted"/>
<evidence type="ECO:0000256" key="1">
    <source>
        <dbReference type="ARBA" id="ARBA00022737"/>
    </source>
</evidence>
<dbReference type="InterPro" id="IPR011047">
    <property type="entry name" value="Quinoprotein_ADH-like_sf"/>
</dbReference>
<evidence type="ECO:0000313" key="4">
    <source>
        <dbReference type="EMBL" id="WEW55100.1"/>
    </source>
</evidence>
<dbReference type="Pfam" id="PF22939">
    <property type="entry name" value="WHD_GPIID"/>
    <property type="match status" value="1"/>
</dbReference>
<evidence type="ECO:0000259" key="3">
    <source>
        <dbReference type="Pfam" id="PF24883"/>
    </source>
</evidence>
<name>A0AAF0DBN1_9EURO</name>
<dbReference type="InterPro" id="IPR056884">
    <property type="entry name" value="NPHP3-like_N"/>
</dbReference>
<dbReference type="SUPFAM" id="SSF82171">
    <property type="entry name" value="DPP6 N-terminal domain-like"/>
    <property type="match status" value="1"/>
</dbReference>
<protein>
    <recommendedName>
        <fullName evidence="6">NACHT domain-containing protein</fullName>
    </recommendedName>
</protein>
<dbReference type="SUPFAM" id="SSF52540">
    <property type="entry name" value="P-loop containing nucleoside triphosphate hydrolases"/>
    <property type="match status" value="1"/>
</dbReference>
<reference evidence="4" key="1">
    <citation type="submission" date="2023-03" db="EMBL/GenBank/DDBJ databases">
        <title>Emydomyces testavorans Genome Sequence.</title>
        <authorList>
            <person name="Hoyer L."/>
        </authorList>
    </citation>
    <scope>NUCLEOTIDE SEQUENCE</scope>
    <source>
        <strain evidence="4">16-2883</strain>
    </source>
</reference>
<dbReference type="PANTHER" id="PTHR10039">
    <property type="entry name" value="AMELOGENIN"/>
    <property type="match status" value="1"/>
</dbReference>
<dbReference type="PANTHER" id="PTHR10039:SF16">
    <property type="entry name" value="GPI INOSITOL-DEACYLASE"/>
    <property type="match status" value="1"/>
</dbReference>
<feature type="domain" description="GPI inositol-deacylase winged helix" evidence="2">
    <location>
        <begin position="470"/>
        <end position="540"/>
    </location>
</feature>
<dbReference type="Gene3D" id="2.130.10.10">
    <property type="entry name" value="YVTN repeat-like/Quinoprotein amine dehydrogenase"/>
    <property type="match status" value="3"/>
</dbReference>
<dbReference type="SMART" id="SM00320">
    <property type="entry name" value="WD40"/>
    <property type="match status" value="5"/>
</dbReference>
<dbReference type="EMBL" id="CP120627">
    <property type="protein sequence ID" value="WEW55100.1"/>
    <property type="molecule type" value="Genomic_DNA"/>
</dbReference>
<dbReference type="Pfam" id="PF24883">
    <property type="entry name" value="NPHP3_N"/>
    <property type="match status" value="1"/>
</dbReference>
<accession>A0AAF0DBN1</accession>
<evidence type="ECO:0000259" key="2">
    <source>
        <dbReference type="Pfam" id="PF22939"/>
    </source>
</evidence>
<keyword evidence="5" id="KW-1185">Reference proteome</keyword>
<evidence type="ECO:0000313" key="5">
    <source>
        <dbReference type="Proteomes" id="UP001219355"/>
    </source>
</evidence>
<dbReference type="InterPro" id="IPR015943">
    <property type="entry name" value="WD40/YVTN_repeat-like_dom_sf"/>
</dbReference>
<organism evidence="4 5">
    <name type="scientific">Emydomyces testavorans</name>
    <dbReference type="NCBI Taxonomy" id="2070801"/>
    <lineage>
        <taxon>Eukaryota</taxon>
        <taxon>Fungi</taxon>
        <taxon>Dikarya</taxon>
        <taxon>Ascomycota</taxon>
        <taxon>Pezizomycotina</taxon>
        <taxon>Eurotiomycetes</taxon>
        <taxon>Eurotiomycetidae</taxon>
        <taxon>Onygenales</taxon>
        <taxon>Nannizziopsiaceae</taxon>
        <taxon>Emydomyces</taxon>
    </lineage>
</organism>
<keyword evidence="1" id="KW-0677">Repeat</keyword>
<dbReference type="SUPFAM" id="SSF50998">
    <property type="entry name" value="Quinoprotein alcohol dehydrogenase-like"/>
    <property type="match status" value="1"/>
</dbReference>
<sequence>MQSYGFGDSGSDKRIGTAYVVGRHKKAYARIISQVHGMLFFATPHKGSLYASTLSNVLGIAGIPPKAYVSELDVLSTSLQDLHFQFHAACDSLRIVSLYETLPTKAGPGKKRIGRIQVSLAVKMKYGLHSVQTITRTSDQNFNIVISYLRRLLDGLDKTIGMEKALVKALGIKQDLEDDFGQYLNQGTPGSCQWFHRRDSFNQWLESSANTPNNNILWLTGLPGAGKSTLSAMTVDLLYQKGLKQSCQYYFFIGSQPTKRSMAYCLRSIAFQLAQFNPEFADKLLRLYHDTSLTIETQRFQAVWNTLFEGLIFKMDFGCTLHWVIDAIDEAENPKDFITLLMRMRPTNCIKILLFSRPAADLTGLTFQRTDDLCLESISILDTTEDIRTYLNATVPFAFPNKRKTQEDVVEQILSKAEGSFLWAKLALNTLQRTWHLEDNIQAALDDVPKDMESMYGKMLQQIQDDDIPKSKEMAMEILTWAACSFRPLKIIELEIGLERRLGRAVTFNNSTVELCRHFVRVDKDTVSLIHATARKFLVDSFKGRTPIIDSCGGHEGLAMVCLDCLCDDELRSTLQNIHGETASRTPDQLNRILKTHPFLAYAKDNWAYHVSHSNVRSPRLSVFLKRFFNKSILVWVHAVAVFGELQTLTRTARYLKAYARKLRKSSSVSSTSSIIPDDADVDVSFIELWILDLIRLVGKFGSNLMQNPSVIHQHIPPLCPKDSIIAQTYDKPNISAVAVKGVPFGGWDDNLAHLSVGQDETASRVRCAGVYFLTLVSSKGAVIVWYAETFEKLRHLEHHEWVTLMEVNKARTMVVTAGRFTFIVWDISTGKKCFSLKRDRQARAMCVSFAENDTGLLVGYDDCTVVRYDLCGSKAVAVYDVEDRSERRHSCPRLMEINPDLSKVAVAYRGRPVLVWDLVEGSAQEPKRCIRNKDRENWHNKPQEVWNAPEIVRWQPNGQSLFILYQDNTVVHWHLFEDFQLEYDNTEAREMATSDDGTLLLTSSNTGTLSVWTVTNFHLVYRLSCGPFVRDITFSPDNQRIYDVRGSICNVWEPDALVRLEEGDHEESSSLSDGLFITEPTYSQGFQGAAQTTSVTCDHSDEYYICGRDDGSIWLHEMTQGNKIKKLWSHSVMSDVILLEWSPSRRYLASADDAGKVILKALGLRDGRWVVYNVFQFRVQEFVRQFLFSPDGSLLLVSTATMDFVWNVKERSEVCRSKWFLETGRRWFNHPSDKGKLVWIDPNEFHIHNWLDLSGVGKQQTQRIDTCPSPDDGGSNGTDVPIPSFSFTWSVEAQEAVQTIAKSIDGRYLICEVAIDASQAGCGPNQNLRLEAIRISDLESTTGNTSKRKSLDGLANVVQRFLGCIYGCIVFLDNENWICTLELDAVSAKPLRHFFIPRDWLNISNIHMLTMAPNGKFLCPKAGEIAVITHRKMLQA</sequence>
<feature type="domain" description="Nephrocystin 3-like N-terminal" evidence="3">
    <location>
        <begin position="190"/>
        <end position="357"/>
    </location>
</feature>
<gene>
    <name evidence="4" type="ORF">PRK78_000528</name>
</gene>